<dbReference type="AlphaFoldDB" id="A0A0F9RZJ3"/>
<proteinExistence type="predicted"/>
<feature type="non-terminal residue" evidence="2">
    <location>
        <position position="21"/>
    </location>
</feature>
<organism evidence="2">
    <name type="scientific">marine sediment metagenome</name>
    <dbReference type="NCBI Taxonomy" id="412755"/>
    <lineage>
        <taxon>unclassified sequences</taxon>
        <taxon>metagenomes</taxon>
        <taxon>ecological metagenomes</taxon>
    </lineage>
</organism>
<protein>
    <submittedName>
        <fullName evidence="2">Uncharacterized protein</fullName>
    </submittedName>
</protein>
<feature type="region of interest" description="Disordered" evidence="1">
    <location>
        <begin position="1"/>
        <end position="21"/>
    </location>
</feature>
<name>A0A0F9RZJ3_9ZZZZ</name>
<accession>A0A0F9RZJ3</accession>
<comment type="caution">
    <text evidence="2">The sequence shown here is derived from an EMBL/GenBank/DDBJ whole genome shotgun (WGS) entry which is preliminary data.</text>
</comment>
<gene>
    <name evidence="2" type="ORF">LCGC14_0913580</name>
</gene>
<evidence type="ECO:0000313" key="2">
    <source>
        <dbReference type="EMBL" id="KKN22578.1"/>
    </source>
</evidence>
<reference evidence="2" key="1">
    <citation type="journal article" date="2015" name="Nature">
        <title>Complex archaea that bridge the gap between prokaryotes and eukaryotes.</title>
        <authorList>
            <person name="Spang A."/>
            <person name="Saw J.H."/>
            <person name="Jorgensen S.L."/>
            <person name="Zaremba-Niedzwiedzka K."/>
            <person name="Martijn J."/>
            <person name="Lind A.E."/>
            <person name="van Eijk R."/>
            <person name="Schleper C."/>
            <person name="Guy L."/>
            <person name="Ettema T.J."/>
        </authorList>
    </citation>
    <scope>NUCLEOTIDE SEQUENCE</scope>
</reference>
<feature type="compositionally biased region" description="Basic and acidic residues" evidence="1">
    <location>
        <begin position="12"/>
        <end position="21"/>
    </location>
</feature>
<evidence type="ECO:0000256" key="1">
    <source>
        <dbReference type="SAM" id="MobiDB-lite"/>
    </source>
</evidence>
<dbReference type="EMBL" id="LAZR01003047">
    <property type="protein sequence ID" value="KKN22578.1"/>
    <property type="molecule type" value="Genomic_DNA"/>
</dbReference>
<sequence>MSRKLGVAGLQLKKDPDNPSA</sequence>